<comment type="caution">
    <text evidence="1">The sequence shown here is derived from an EMBL/GenBank/DDBJ whole genome shotgun (WGS) entry which is preliminary data.</text>
</comment>
<organism evidence="1 2">
    <name type="scientific">Candidatus Glassbacteria bacterium RBG_16_58_8</name>
    <dbReference type="NCBI Taxonomy" id="1817866"/>
    <lineage>
        <taxon>Bacteria</taxon>
        <taxon>Candidatus Glassiibacteriota</taxon>
    </lineage>
</organism>
<proteinExistence type="predicted"/>
<evidence type="ECO:0000313" key="2">
    <source>
        <dbReference type="Proteomes" id="UP000179034"/>
    </source>
</evidence>
<accession>A0A1F5YD67</accession>
<reference evidence="1 2" key="1">
    <citation type="journal article" date="2016" name="Nat. Commun.">
        <title>Thousands of microbial genomes shed light on interconnected biogeochemical processes in an aquifer system.</title>
        <authorList>
            <person name="Anantharaman K."/>
            <person name="Brown C.T."/>
            <person name="Hug L.A."/>
            <person name="Sharon I."/>
            <person name="Castelle C.J."/>
            <person name="Probst A.J."/>
            <person name="Thomas B.C."/>
            <person name="Singh A."/>
            <person name="Wilkins M.J."/>
            <person name="Karaoz U."/>
            <person name="Brodie E.L."/>
            <person name="Williams K.H."/>
            <person name="Hubbard S.S."/>
            <person name="Banfield J.F."/>
        </authorList>
    </citation>
    <scope>NUCLEOTIDE SEQUENCE [LARGE SCALE GENOMIC DNA]</scope>
</reference>
<dbReference type="EMBL" id="MFIW01000012">
    <property type="protein sequence ID" value="OGF98083.1"/>
    <property type="molecule type" value="Genomic_DNA"/>
</dbReference>
<gene>
    <name evidence="1" type="ORF">A2Z06_05015</name>
</gene>
<dbReference type="AlphaFoldDB" id="A0A1F5YD67"/>
<evidence type="ECO:0000313" key="1">
    <source>
        <dbReference type="EMBL" id="OGF98083.1"/>
    </source>
</evidence>
<sequence length="63" mass="7346">MVYFQVGMIPRKKPVVKEYGQSPTNNIIDAQVQPIIFYAFRKRRFPEANLKGGAFRDLLWETA</sequence>
<name>A0A1F5YD67_9BACT</name>
<dbReference type="Proteomes" id="UP000179034">
    <property type="component" value="Unassembled WGS sequence"/>
</dbReference>
<protein>
    <submittedName>
        <fullName evidence="1">Uncharacterized protein</fullName>
    </submittedName>
</protein>